<dbReference type="InterPro" id="IPR025323">
    <property type="entry name" value="DUF4229"/>
</dbReference>
<dbReference type="Pfam" id="PF14012">
    <property type="entry name" value="DUF4229"/>
    <property type="match status" value="1"/>
</dbReference>
<name>A0A6J4MMW2_9ACTN</name>
<evidence type="ECO:0000313" key="2">
    <source>
        <dbReference type="EMBL" id="CAA9363816.1"/>
    </source>
</evidence>
<dbReference type="EMBL" id="CADCUI010000074">
    <property type="protein sequence ID" value="CAA9363816.1"/>
    <property type="molecule type" value="Genomic_DNA"/>
</dbReference>
<proteinExistence type="predicted"/>
<feature type="transmembrane region" description="Helical" evidence="1">
    <location>
        <begin position="37"/>
        <end position="56"/>
    </location>
</feature>
<sequence length="88" mass="9760">MKHFLAYTGARLGLFLLTYAVIIGGYLLLGGGTPVPLFWPLLLAALVSGVVSAYALRGLRQRFSAVVEQRADRMSRRFEEMKAKEDVD</sequence>
<keyword evidence="1" id="KW-0812">Transmembrane</keyword>
<keyword evidence="1" id="KW-0472">Membrane</keyword>
<keyword evidence="1" id="KW-1133">Transmembrane helix</keyword>
<protein>
    <recommendedName>
        <fullName evidence="3">DUF4229 domain-containing protein</fullName>
    </recommendedName>
</protein>
<organism evidence="2">
    <name type="scientific">uncultured Nocardioidaceae bacterium</name>
    <dbReference type="NCBI Taxonomy" id="253824"/>
    <lineage>
        <taxon>Bacteria</taxon>
        <taxon>Bacillati</taxon>
        <taxon>Actinomycetota</taxon>
        <taxon>Actinomycetes</taxon>
        <taxon>Propionibacteriales</taxon>
        <taxon>Nocardioidaceae</taxon>
        <taxon>environmental samples</taxon>
    </lineage>
</organism>
<gene>
    <name evidence="2" type="ORF">AVDCRST_MAG34-2758</name>
</gene>
<reference evidence="2" key="1">
    <citation type="submission" date="2020-02" db="EMBL/GenBank/DDBJ databases">
        <authorList>
            <person name="Meier V. D."/>
        </authorList>
    </citation>
    <scope>NUCLEOTIDE SEQUENCE</scope>
    <source>
        <strain evidence="2">AVDCRST_MAG34</strain>
    </source>
</reference>
<evidence type="ECO:0008006" key="3">
    <source>
        <dbReference type="Google" id="ProtNLM"/>
    </source>
</evidence>
<evidence type="ECO:0000256" key="1">
    <source>
        <dbReference type="SAM" id="Phobius"/>
    </source>
</evidence>
<accession>A0A6J4MMW2</accession>
<dbReference type="AlphaFoldDB" id="A0A6J4MMW2"/>
<feature type="transmembrane region" description="Helical" evidence="1">
    <location>
        <begin position="12"/>
        <end position="31"/>
    </location>
</feature>